<dbReference type="Pfam" id="PF00355">
    <property type="entry name" value="Rieske"/>
    <property type="match status" value="1"/>
</dbReference>
<protein>
    <submittedName>
        <fullName evidence="6">Bifunctional 3-phenylpropionate/cinnamic acid dioxygenase ferredoxin subunit</fullName>
        <ecNumber evidence="6">1.14.12.19</ecNumber>
    </submittedName>
</protein>
<keyword evidence="3" id="KW-0408">Iron</keyword>
<feature type="domain" description="Rieske" evidence="5">
    <location>
        <begin position="6"/>
        <end position="100"/>
    </location>
</feature>
<dbReference type="EC" id="1.14.12.19" evidence="6"/>
<evidence type="ECO:0000256" key="4">
    <source>
        <dbReference type="ARBA" id="ARBA00023014"/>
    </source>
</evidence>
<comment type="caution">
    <text evidence="6">The sequence shown here is derived from an EMBL/GenBank/DDBJ whole genome shotgun (WGS) entry which is preliminary data.</text>
</comment>
<evidence type="ECO:0000256" key="2">
    <source>
        <dbReference type="ARBA" id="ARBA00022723"/>
    </source>
</evidence>
<evidence type="ECO:0000259" key="5">
    <source>
        <dbReference type="PROSITE" id="PS51296"/>
    </source>
</evidence>
<keyword evidence="1" id="KW-0001">2Fe-2S</keyword>
<dbReference type="Gene3D" id="2.102.10.10">
    <property type="entry name" value="Rieske [2Fe-2S] iron-sulphur domain"/>
    <property type="match status" value="1"/>
</dbReference>
<gene>
    <name evidence="6" type="ORF">ACFQRI_15565</name>
</gene>
<dbReference type="GO" id="GO:0008695">
    <property type="term" value="F:3-phenylpropionate dioxygenase activity"/>
    <property type="evidence" value="ECO:0007669"/>
    <property type="project" value="UniProtKB-EC"/>
</dbReference>
<dbReference type="PANTHER" id="PTHR21496">
    <property type="entry name" value="FERREDOXIN-RELATED"/>
    <property type="match status" value="1"/>
</dbReference>
<dbReference type="NCBIfam" id="NF007422">
    <property type="entry name" value="PRK09965.1"/>
    <property type="match status" value="1"/>
</dbReference>
<sequence>MTTRRVRACALQEIPPGTAIPIDGLPPLVVFNVEGELCAMDDVCSHAFAVLSEGHFDGTAIECPLHMSRFDPRTGDPLCGPATEPVRTHPVELDGEDVIVHVGGR</sequence>
<dbReference type="RefSeq" id="WP_380669086.1">
    <property type="nucleotide sequence ID" value="NZ_JBHTCJ010000007.1"/>
</dbReference>
<dbReference type="InterPro" id="IPR017941">
    <property type="entry name" value="Rieske_2Fe-2S"/>
</dbReference>
<keyword evidence="2" id="KW-0479">Metal-binding</keyword>
<dbReference type="PANTHER" id="PTHR21496:SF23">
    <property type="entry name" value="3-PHENYLPROPIONATE_CINNAMIC ACID DIOXYGENASE FERREDOXIN SUBUNIT"/>
    <property type="match status" value="1"/>
</dbReference>
<keyword evidence="6" id="KW-0560">Oxidoreductase</keyword>
<dbReference type="CDD" id="cd03528">
    <property type="entry name" value="Rieske_RO_ferredoxin"/>
    <property type="match status" value="1"/>
</dbReference>
<evidence type="ECO:0000313" key="7">
    <source>
        <dbReference type="Proteomes" id="UP001596504"/>
    </source>
</evidence>
<keyword evidence="4" id="KW-0411">Iron-sulfur</keyword>
<evidence type="ECO:0000256" key="1">
    <source>
        <dbReference type="ARBA" id="ARBA00022714"/>
    </source>
</evidence>
<keyword evidence="7" id="KW-1185">Reference proteome</keyword>
<accession>A0ABW2LMH7</accession>
<evidence type="ECO:0000313" key="6">
    <source>
        <dbReference type="EMBL" id="MFC7342820.1"/>
    </source>
</evidence>
<keyword evidence="6" id="KW-0223">Dioxygenase</keyword>
<dbReference type="PROSITE" id="PS51296">
    <property type="entry name" value="RIESKE"/>
    <property type="match status" value="1"/>
</dbReference>
<dbReference type="SUPFAM" id="SSF50022">
    <property type="entry name" value="ISP domain"/>
    <property type="match status" value="1"/>
</dbReference>
<dbReference type="Proteomes" id="UP001596504">
    <property type="component" value="Unassembled WGS sequence"/>
</dbReference>
<dbReference type="EMBL" id="JBHTCJ010000007">
    <property type="protein sequence ID" value="MFC7342820.1"/>
    <property type="molecule type" value="Genomic_DNA"/>
</dbReference>
<evidence type="ECO:0000256" key="3">
    <source>
        <dbReference type="ARBA" id="ARBA00023004"/>
    </source>
</evidence>
<dbReference type="InterPro" id="IPR036922">
    <property type="entry name" value="Rieske_2Fe-2S_sf"/>
</dbReference>
<organism evidence="6 7">
    <name type="scientific">Saccharopolyspora griseoalba</name>
    <dbReference type="NCBI Taxonomy" id="1431848"/>
    <lineage>
        <taxon>Bacteria</taxon>
        <taxon>Bacillati</taxon>
        <taxon>Actinomycetota</taxon>
        <taxon>Actinomycetes</taxon>
        <taxon>Pseudonocardiales</taxon>
        <taxon>Pseudonocardiaceae</taxon>
        <taxon>Saccharopolyspora</taxon>
    </lineage>
</organism>
<proteinExistence type="predicted"/>
<reference evidence="7" key="1">
    <citation type="journal article" date="2019" name="Int. J. Syst. Evol. Microbiol.">
        <title>The Global Catalogue of Microorganisms (GCM) 10K type strain sequencing project: providing services to taxonomists for standard genome sequencing and annotation.</title>
        <authorList>
            <consortium name="The Broad Institute Genomics Platform"/>
            <consortium name="The Broad Institute Genome Sequencing Center for Infectious Disease"/>
            <person name="Wu L."/>
            <person name="Ma J."/>
        </authorList>
    </citation>
    <scope>NUCLEOTIDE SEQUENCE [LARGE SCALE GENOMIC DNA]</scope>
    <source>
        <strain evidence="7">WLHS5</strain>
    </source>
</reference>
<name>A0ABW2LMH7_9PSEU</name>